<comment type="caution">
    <text evidence="1">The sequence shown here is derived from an EMBL/GenBank/DDBJ whole genome shotgun (WGS) entry which is preliminary data.</text>
</comment>
<evidence type="ECO:0000313" key="1">
    <source>
        <dbReference type="EMBL" id="GBB98632.1"/>
    </source>
</evidence>
<dbReference type="SUPFAM" id="SSF56672">
    <property type="entry name" value="DNA/RNA polymerases"/>
    <property type="match status" value="1"/>
</dbReference>
<gene>
    <name evidence="2" type="ORF">RCL2_000928000</name>
    <name evidence="1" type="ORF">RclHR1_32810001</name>
</gene>
<evidence type="ECO:0000313" key="2">
    <source>
        <dbReference type="EMBL" id="GES82051.1"/>
    </source>
</evidence>
<sequence length="264" mass="30271">MNNTVYGKTMENVRKYQDVKLMKMNNERDEKAFLKKVSSPRFKYGHPLRDTLVGAHMGKASVTLNKPIIVGASVLSLSKLHMYRFWYGYVKERYGDNAQLSYMDTDFFIILIMTEDIYNNMAKRPDIFDLNDSKTIGLFKDETPGSVITESFHINSKLYHYILADKFTNSRHKGVSKKGMEEMAIDTYMPNLEGSLLDDPIDKSSLSEQEAMRTEADPMTLVYRDCLFGKEVFDAKNVGIRSKNHILSLVESEKKALSPINTKD</sequence>
<dbReference type="PANTHER" id="PTHR31511:SF12">
    <property type="entry name" value="RHO TERMINATION FACTOR N-TERMINAL DOMAIN-CONTAINING PROTEIN"/>
    <property type="match status" value="1"/>
</dbReference>
<dbReference type="InterPro" id="IPR023211">
    <property type="entry name" value="DNA_pol_palm_dom_sf"/>
</dbReference>
<dbReference type="OrthoDB" id="2373501at2759"/>
<dbReference type="Proteomes" id="UP000615446">
    <property type="component" value="Unassembled WGS sequence"/>
</dbReference>
<name>A0A2Z6RCC9_9GLOM</name>
<reference evidence="1 3" key="1">
    <citation type="submission" date="2017-11" db="EMBL/GenBank/DDBJ databases">
        <title>The genome of Rhizophagus clarus HR1 reveals common genetic basis of auxotrophy among arbuscular mycorrhizal fungi.</title>
        <authorList>
            <person name="Kobayashi Y."/>
        </authorList>
    </citation>
    <scope>NUCLEOTIDE SEQUENCE [LARGE SCALE GENOMIC DNA]</scope>
    <source>
        <strain evidence="1 3">HR1</strain>
    </source>
</reference>
<proteinExistence type="predicted"/>
<dbReference type="EMBL" id="BLAL01000059">
    <property type="protein sequence ID" value="GES82051.1"/>
    <property type="molecule type" value="Genomic_DNA"/>
</dbReference>
<dbReference type="PANTHER" id="PTHR31511">
    <property type="entry name" value="PROTEIN CBG23764"/>
    <property type="match status" value="1"/>
</dbReference>
<dbReference type="Proteomes" id="UP000247702">
    <property type="component" value="Unassembled WGS sequence"/>
</dbReference>
<dbReference type="AlphaFoldDB" id="A0A2Z6RCC9"/>
<keyword evidence="3" id="KW-1185">Reference proteome</keyword>
<accession>A0A2Z6RCC9</accession>
<dbReference type="EMBL" id="BEXD01002537">
    <property type="protein sequence ID" value="GBB98632.1"/>
    <property type="molecule type" value="Genomic_DNA"/>
</dbReference>
<protein>
    <submittedName>
        <fullName evidence="2">Uncharacterized protein LOC110283551</fullName>
    </submittedName>
</protein>
<dbReference type="Gene3D" id="3.90.1600.10">
    <property type="entry name" value="Palm domain of DNA polymerase"/>
    <property type="match status" value="1"/>
</dbReference>
<organism evidence="1 3">
    <name type="scientific">Rhizophagus clarus</name>
    <dbReference type="NCBI Taxonomy" id="94130"/>
    <lineage>
        <taxon>Eukaryota</taxon>
        <taxon>Fungi</taxon>
        <taxon>Fungi incertae sedis</taxon>
        <taxon>Mucoromycota</taxon>
        <taxon>Glomeromycotina</taxon>
        <taxon>Glomeromycetes</taxon>
        <taxon>Glomerales</taxon>
        <taxon>Glomeraceae</taxon>
        <taxon>Rhizophagus</taxon>
    </lineage>
</organism>
<reference evidence="2" key="2">
    <citation type="submission" date="2019-10" db="EMBL/GenBank/DDBJ databases">
        <title>Conservation and host-specific expression of non-tandemly repeated heterogenous ribosome RNA gene in arbuscular mycorrhizal fungi.</title>
        <authorList>
            <person name="Maeda T."/>
            <person name="Kobayashi Y."/>
            <person name="Nakagawa T."/>
            <person name="Ezawa T."/>
            <person name="Yamaguchi K."/>
            <person name="Bino T."/>
            <person name="Nishimoto Y."/>
            <person name="Shigenobu S."/>
            <person name="Kawaguchi M."/>
        </authorList>
    </citation>
    <scope>NUCLEOTIDE SEQUENCE</scope>
    <source>
        <strain evidence="2">HR1</strain>
    </source>
</reference>
<evidence type="ECO:0000313" key="3">
    <source>
        <dbReference type="Proteomes" id="UP000247702"/>
    </source>
</evidence>
<dbReference type="InterPro" id="IPR043502">
    <property type="entry name" value="DNA/RNA_pol_sf"/>
</dbReference>